<dbReference type="OrthoDB" id="348880at2759"/>
<proteinExistence type="predicted"/>
<dbReference type="GeneID" id="25256155"/>
<feature type="region of interest" description="Disordered" evidence="1">
    <location>
        <begin position="77"/>
        <end position="113"/>
    </location>
</feature>
<feature type="region of interest" description="Disordered" evidence="1">
    <location>
        <begin position="296"/>
        <end position="318"/>
    </location>
</feature>
<dbReference type="PANTHER" id="PTHR46007:SF8">
    <property type="entry name" value="C2H2-TYPE DOMAIN-CONTAINING PROTEIN"/>
    <property type="match status" value="1"/>
</dbReference>
<feature type="region of interest" description="Disordered" evidence="1">
    <location>
        <begin position="155"/>
        <end position="179"/>
    </location>
</feature>
<feature type="non-terminal residue" evidence="2">
    <location>
        <position position="1"/>
    </location>
</feature>
<dbReference type="EMBL" id="HG676852">
    <property type="protein sequence ID" value="CDJ44306.1"/>
    <property type="molecule type" value="Genomic_DNA"/>
</dbReference>
<accession>U6L2A1</accession>
<evidence type="ECO:0000313" key="2">
    <source>
        <dbReference type="EMBL" id="CDJ44306.1"/>
    </source>
</evidence>
<feature type="compositionally biased region" description="Low complexity" evidence="1">
    <location>
        <begin position="1"/>
        <end position="13"/>
    </location>
</feature>
<dbReference type="VEuPathDB" id="ToxoDB:ETH2_0310500"/>
<sequence>QQQQQQQLLVQRQEPGVTGERQGASEHLTFCLLRAHKDQGLLEETIIGSAALGVPGAPGGPLAEAALSLLLHEGPPEDLLPASRAPGGAPCEASSAEGPQGAPQRAPWGPPGGQVLGRLLLAVELIPERGPPGGPPSWAAAVAELPQGVFLCRWGPPNETGGPPNTAGGPPNTAGGPPGAQEGEWVTWEALCAALRDKGPPGALTVVKKAVRGPPGALVLARPLLTLGALYRLAEKLRPFLPALLLGMWQQQQQQQGGGPQQQQQQQQNREQFGFGLLQWSEFQSLLLRVMDSGAASAPSSEEPPTAVFSSSSSSSSSNSSLTAEEWLLLHGCLAFRHLWKTAAGTAELFDLWAAARCMHACLLLGPPEGAPCRAAAAPAAATAAAAATPQGTSSQLSPALKELLDVIGGPPDAGCNTVYPAAAAAAAAAADRVRWAPAAEGPGHLLAAGGPPSSDHFKIKLIVEGARGLRRWGGLLPSTFVTAAISFAPSVAACLAALPCCTQGAPQGAPLGAPPGAPHEPFQGAPWGGPQAFVQGGSQAFVQGGRLGSPQEAFQGASQGKKQGHLGAPGGPPGGPLESLLYAEQDSSPVVFRSRSPSWGWSTLLRGPPLAQICSAVAAAAAAIEGAPGAPAASMPGAALLCAAAASLREALGSEAQGATPCFRDPAAAAAAAGAAAAAAATAAALAPVLAVRLTVWLLDVRPEGPQGALPPLPGALSFPVLLQQLPRCMQWMGGPPQQSAGGPPVRSLPRGWYPLGHALVPLGGPPSGPGGAPFYLRPYALQAEGLEACPRGGGGGGGAAAAAEVAAEAPCGVCTAGAFIELADSCGAPGAPHEAPGAPKGAPGAPYEASGGPQS</sequence>
<feature type="region of interest" description="Disordered" evidence="1">
    <location>
        <begin position="827"/>
        <end position="857"/>
    </location>
</feature>
<dbReference type="InterPro" id="IPR051647">
    <property type="entry name" value="Mediator_comp_sub12"/>
</dbReference>
<dbReference type="GO" id="GO:0045944">
    <property type="term" value="P:positive regulation of transcription by RNA polymerase II"/>
    <property type="evidence" value="ECO:0007669"/>
    <property type="project" value="TreeGrafter"/>
</dbReference>
<evidence type="ECO:0000256" key="1">
    <source>
        <dbReference type="SAM" id="MobiDB-lite"/>
    </source>
</evidence>
<gene>
    <name evidence="2" type="ORF">ETH_00035570</name>
</gene>
<dbReference type="AlphaFoldDB" id="U6L2A1"/>
<evidence type="ECO:0000313" key="3">
    <source>
        <dbReference type="Proteomes" id="UP000030747"/>
    </source>
</evidence>
<dbReference type="OMA" id="HEGPPED"/>
<dbReference type="VEuPathDB" id="ToxoDB:ETH_00035570"/>
<reference evidence="2" key="2">
    <citation type="submission" date="2013-10" db="EMBL/GenBank/DDBJ databases">
        <authorList>
            <person name="Aslett M."/>
        </authorList>
    </citation>
    <scope>NUCLEOTIDE SEQUENCE [LARGE SCALE GENOMIC DNA]</scope>
    <source>
        <strain evidence="2">Houghton</strain>
    </source>
</reference>
<name>U6L2A1_EIMTE</name>
<dbReference type="PANTHER" id="PTHR46007">
    <property type="entry name" value="MEDIATOR OF RNA POLYMERASE II TRANSCRIPTION SUBUNIT 12"/>
    <property type="match status" value="1"/>
</dbReference>
<feature type="region of interest" description="Disordered" evidence="1">
    <location>
        <begin position="1"/>
        <end position="22"/>
    </location>
</feature>
<reference evidence="2" key="1">
    <citation type="submission" date="2013-10" db="EMBL/GenBank/DDBJ databases">
        <title>Genomic analysis of the causative agents of coccidiosis in chickens.</title>
        <authorList>
            <person name="Reid A.J."/>
            <person name="Blake D."/>
            <person name="Billington K."/>
            <person name="Browne H."/>
            <person name="Dunn M."/>
            <person name="Hung S."/>
            <person name="Kawahara F."/>
            <person name="Miranda-Saavedra D."/>
            <person name="Mourier T."/>
            <person name="Nagra H."/>
            <person name="Otto T.D."/>
            <person name="Rawlings N."/>
            <person name="Sanchez A."/>
            <person name="Sanders M."/>
            <person name="Subramaniam C."/>
            <person name="Tay Y."/>
            <person name="Dear P."/>
            <person name="Doerig C."/>
            <person name="Gruber A."/>
            <person name="Parkinson J."/>
            <person name="Shirley M."/>
            <person name="Wan K.L."/>
            <person name="Berriman M."/>
            <person name="Tomley F."/>
            <person name="Pain A."/>
        </authorList>
    </citation>
    <scope>NUCLEOTIDE SEQUENCE [LARGE SCALE GENOMIC DNA]</scope>
    <source>
        <strain evidence="2">Houghton</strain>
    </source>
</reference>
<dbReference type="RefSeq" id="XP_013235055.1">
    <property type="nucleotide sequence ID" value="XM_013379601.1"/>
</dbReference>
<protein>
    <submittedName>
        <fullName evidence="2">Uncharacterized protein</fullName>
    </submittedName>
</protein>
<feature type="compositionally biased region" description="Low complexity" evidence="1">
    <location>
        <begin position="829"/>
        <end position="848"/>
    </location>
</feature>
<feature type="compositionally biased region" description="Low complexity" evidence="1">
    <location>
        <begin position="155"/>
        <end position="175"/>
    </location>
</feature>
<feature type="region of interest" description="Disordered" evidence="1">
    <location>
        <begin position="545"/>
        <end position="581"/>
    </location>
</feature>
<dbReference type="Proteomes" id="UP000030747">
    <property type="component" value="Unassembled WGS sequence"/>
</dbReference>
<dbReference type="GO" id="GO:0003713">
    <property type="term" value="F:transcription coactivator activity"/>
    <property type="evidence" value="ECO:0007669"/>
    <property type="project" value="TreeGrafter"/>
</dbReference>
<dbReference type="GO" id="GO:0016592">
    <property type="term" value="C:mediator complex"/>
    <property type="evidence" value="ECO:0007669"/>
    <property type="project" value="TreeGrafter"/>
</dbReference>
<keyword evidence="3" id="KW-1185">Reference proteome</keyword>
<organism evidence="2 3">
    <name type="scientific">Eimeria tenella</name>
    <name type="common">Coccidian parasite</name>
    <dbReference type="NCBI Taxonomy" id="5802"/>
    <lineage>
        <taxon>Eukaryota</taxon>
        <taxon>Sar</taxon>
        <taxon>Alveolata</taxon>
        <taxon>Apicomplexa</taxon>
        <taxon>Conoidasida</taxon>
        <taxon>Coccidia</taxon>
        <taxon>Eucoccidiorida</taxon>
        <taxon>Eimeriorina</taxon>
        <taxon>Eimeriidae</taxon>
        <taxon>Eimeria</taxon>
    </lineage>
</organism>